<keyword evidence="1" id="KW-0963">Cytoplasm</keyword>
<gene>
    <name evidence="8" type="ORF">Lpp71_12030</name>
</gene>
<evidence type="ECO:0000313" key="8">
    <source>
        <dbReference type="EMBL" id="EPC71939.1"/>
    </source>
</evidence>
<dbReference type="PROSITE" id="PS50110">
    <property type="entry name" value="RESPONSE_REGULATORY"/>
    <property type="match status" value="1"/>
</dbReference>
<evidence type="ECO:0000256" key="2">
    <source>
        <dbReference type="ARBA" id="ARBA00023012"/>
    </source>
</evidence>
<dbReference type="PROSITE" id="PS50930">
    <property type="entry name" value="HTH_LYTTR"/>
    <property type="match status" value="1"/>
</dbReference>
<evidence type="ECO:0000313" key="9">
    <source>
        <dbReference type="Proteomes" id="UP000014252"/>
    </source>
</evidence>
<comment type="function">
    <text evidence="4">Required for high-level post-exponential phase expression of a series of secreted proteins.</text>
</comment>
<keyword evidence="5" id="KW-0597">Phosphoprotein</keyword>
<feature type="domain" description="HTH LytTR-type" evidence="7">
    <location>
        <begin position="154"/>
        <end position="256"/>
    </location>
</feature>
<name>A0A8E0MDZ5_LACPA</name>
<dbReference type="PANTHER" id="PTHR37299">
    <property type="entry name" value="TRANSCRIPTIONAL REGULATOR-RELATED"/>
    <property type="match status" value="1"/>
</dbReference>
<dbReference type="SMART" id="SM00850">
    <property type="entry name" value="LytTR"/>
    <property type="match status" value="1"/>
</dbReference>
<feature type="domain" description="Response regulatory" evidence="6">
    <location>
        <begin position="12"/>
        <end position="137"/>
    </location>
</feature>
<keyword evidence="3" id="KW-0010">Activator</keyword>
<dbReference type="Proteomes" id="UP000014252">
    <property type="component" value="Unassembled WGS sequence"/>
</dbReference>
<feature type="modified residue" description="4-aspartylphosphate" evidence="5">
    <location>
        <position position="70"/>
    </location>
</feature>
<evidence type="ECO:0000256" key="1">
    <source>
        <dbReference type="ARBA" id="ARBA00022490"/>
    </source>
</evidence>
<accession>A0A8E0MDZ5</accession>
<dbReference type="InterPro" id="IPR011006">
    <property type="entry name" value="CheY-like_superfamily"/>
</dbReference>
<dbReference type="Pfam" id="PF04397">
    <property type="entry name" value="LytTR"/>
    <property type="match status" value="1"/>
</dbReference>
<dbReference type="GO" id="GO:0000156">
    <property type="term" value="F:phosphorelay response regulator activity"/>
    <property type="evidence" value="ECO:0007669"/>
    <property type="project" value="InterPro"/>
</dbReference>
<dbReference type="InterPro" id="IPR007492">
    <property type="entry name" value="LytTR_DNA-bd_dom"/>
</dbReference>
<dbReference type="GO" id="GO:0003677">
    <property type="term" value="F:DNA binding"/>
    <property type="evidence" value="ECO:0007669"/>
    <property type="project" value="InterPro"/>
</dbReference>
<dbReference type="Gene3D" id="2.40.50.1020">
    <property type="entry name" value="LytTr DNA-binding domain"/>
    <property type="match status" value="1"/>
</dbReference>
<organism evidence="8 9">
    <name type="scientific">Lacticaseibacillus paracasei subsp. paracasei Lpp71</name>
    <dbReference type="NCBI Taxonomy" id="1256207"/>
    <lineage>
        <taxon>Bacteria</taxon>
        <taxon>Bacillati</taxon>
        <taxon>Bacillota</taxon>
        <taxon>Bacilli</taxon>
        <taxon>Lactobacillales</taxon>
        <taxon>Lactobacillaceae</taxon>
        <taxon>Lacticaseibacillus</taxon>
    </lineage>
</organism>
<evidence type="ECO:0000256" key="5">
    <source>
        <dbReference type="PROSITE-ProRule" id="PRU00169"/>
    </source>
</evidence>
<sequence length="271" mass="30805">DDFMTNHQTMLKIFILEDNADFLNFLESTLRNYIMIEALHAEIKFTTQSATDLLDAVDLEEINDCLFLLDIDIPGSSVSGIDIATILRKKSLYADIMFITSHTEEALSILAHKIAPLDLIDKSVLFEVEARLRSNIVYAIKRLKARQLQSPRLFNYSIDSNLFTVILDELLYIQTTPGISGTLELHAEREIATFPGNLKEVSLQYPTLFRCHRSILLNPTHISKLDTHGRFVYMDNQDKLEVSIRRVSALRQVMMTANKPQSATNDLSNDA</sequence>
<evidence type="ECO:0000256" key="4">
    <source>
        <dbReference type="ARBA" id="ARBA00037164"/>
    </source>
</evidence>
<dbReference type="SUPFAM" id="SSF52172">
    <property type="entry name" value="CheY-like"/>
    <property type="match status" value="1"/>
</dbReference>
<evidence type="ECO:0000259" key="7">
    <source>
        <dbReference type="PROSITE" id="PS50930"/>
    </source>
</evidence>
<feature type="non-terminal residue" evidence="8">
    <location>
        <position position="1"/>
    </location>
</feature>
<comment type="caution">
    <text evidence="8">The sequence shown here is derived from an EMBL/GenBank/DDBJ whole genome shotgun (WGS) entry which is preliminary data.</text>
</comment>
<protein>
    <submittedName>
        <fullName evidence="8">Accessory gene regulator protein A</fullName>
    </submittedName>
</protein>
<proteinExistence type="predicted"/>
<dbReference type="PANTHER" id="PTHR37299:SF3">
    <property type="entry name" value="STAGE 0 SPORULATION PROTEIN A HOMOLOG"/>
    <property type="match status" value="1"/>
</dbReference>
<evidence type="ECO:0000256" key="3">
    <source>
        <dbReference type="ARBA" id="ARBA00023159"/>
    </source>
</evidence>
<evidence type="ECO:0000259" key="6">
    <source>
        <dbReference type="PROSITE" id="PS50110"/>
    </source>
</evidence>
<keyword evidence="2" id="KW-0902">Two-component regulatory system</keyword>
<dbReference type="SMART" id="SM00448">
    <property type="entry name" value="REC"/>
    <property type="match status" value="1"/>
</dbReference>
<dbReference type="Gene3D" id="3.40.50.2300">
    <property type="match status" value="1"/>
</dbReference>
<dbReference type="InterPro" id="IPR046947">
    <property type="entry name" value="LytR-like"/>
</dbReference>
<reference evidence="8 9" key="1">
    <citation type="journal article" date="2013" name="PLoS ONE">
        <title>Lactobacillus paracasei comparative genomics: towards species pan-genome definition and exploitation of diversity.</title>
        <authorList>
            <person name="Smokvina T."/>
            <person name="Wels M."/>
            <person name="Polka J."/>
            <person name="Chervaux C."/>
            <person name="Brisse S."/>
            <person name="Boekhorst J."/>
            <person name="van Hylckama Vlieg J.E."/>
            <person name="Siezen R.J."/>
        </authorList>
    </citation>
    <scope>NUCLEOTIDE SEQUENCE [LARGE SCALE GENOMIC DNA]</scope>
    <source>
        <strain evidence="8 9">Lpp71</strain>
    </source>
</reference>
<dbReference type="InterPro" id="IPR001789">
    <property type="entry name" value="Sig_transdc_resp-reg_receiver"/>
</dbReference>
<dbReference type="EMBL" id="ANKD01000607">
    <property type="protein sequence ID" value="EPC71939.1"/>
    <property type="molecule type" value="Genomic_DNA"/>
</dbReference>
<dbReference type="AlphaFoldDB" id="A0A8E0MDZ5"/>